<keyword evidence="4 9" id="KW-0997">Cell inner membrane</keyword>
<accession>A0ABY4AR40</accession>
<protein>
    <recommendedName>
        <fullName evidence="9">TRAP transporter small permease protein</fullName>
    </recommendedName>
</protein>
<dbReference type="Proteomes" id="UP000831607">
    <property type="component" value="Chromosome"/>
</dbReference>
<feature type="domain" description="Tripartite ATP-independent periplasmic transporters DctQ component" evidence="10">
    <location>
        <begin position="24"/>
        <end position="158"/>
    </location>
</feature>
<evidence type="ECO:0000256" key="5">
    <source>
        <dbReference type="ARBA" id="ARBA00022692"/>
    </source>
</evidence>
<keyword evidence="2 9" id="KW-0813">Transport</keyword>
<dbReference type="InterPro" id="IPR007387">
    <property type="entry name" value="TRAP_DctQ"/>
</dbReference>
<evidence type="ECO:0000256" key="6">
    <source>
        <dbReference type="ARBA" id="ARBA00022989"/>
    </source>
</evidence>
<evidence type="ECO:0000256" key="3">
    <source>
        <dbReference type="ARBA" id="ARBA00022475"/>
    </source>
</evidence>
<dbReference type="EMBL" id="CP063982">
    <property type="protein sequence ID" value="UOD51520.1"/>
    <property type="molecule type" value="Genomic_DNA"/>
</dbReference>
<feature type="transmembrane region" description="Helical" evidence="9">
    <location>
        <begin position="129"/>
        <end position="154"/>
    </location>
</feature>
<keyword evidence="3" id="KW-1003">Cell membrane</keyword>
<reference evidence="11 12" key="1">
    <citation type="submission" date="2020-11" db="EMBL/GenBank/DDBJ databases">
        <title>Algicoccus daihaiensis sp.nov., isolated from Daihai Lake in Inner Mongolia.</title>
        <authorList>
            <person name="Kai J."/>
        </authorList>
    </citation>
    <scope>NUCLEOTIDE SEQUENCE [LARGE SCALE GENOMIC DNA]</scope>
    <source>
        <strain evidence="12">f23</strain>
    </source>
</reference>
<evidence type="ECO:0000256" key="4">
    <source>
        <dbReference type="ARBA" id="ARBA00022519"/>
    </source>
</evidence>
<dbReference type="PANTHER" id="PTHR35011:SF2">
    <property type="entry name" value="2,3-DIKETO-L-GULONATE TRAP TRANSPORTER SMALL PERMEASE PROTEIN YIAM"/>
    <property type="match status" value="1"/>
</dbReference>
<organism evidence="11 12">
    <name type="scientific">Orrella daihaiensis</name>
    <dbReference type="NCBI Taxonomy" id="2782176"/>
    <lineage>
        <taxon>Bacteria</taxon>
        <taxon>Pseudomonadati</taxon>
        <taxon>Pseudomonadota</taxon>
        <taxon>Betaproteobacteria</taxon>
        <taxon>Burkholderiales</taxon>
        <taxon>Alcaligenaceae</taxon>
        <taxon>Orrella</taxon>
    </lineage>
</organism>
<gene>
    <name evidence="11" type="ORF">DHf2319_01915</name>
</gene>
<dbReference type="Pfam" id="PF04290">
    <property type="entry name" value="DctQ"/>
    <property type="match status" value="1"/>
</dbReference>
<keyword evidence="12" id="KW-1185">Reference proteome</keyword>
<sequence>MAQRLSAFVDRVADVTAGVAIVVLVAAVMLQVVARYVFQSPPPWTEELARYAMIWAGLIGATMSFKRRFDPALFSAVPRNPWLAIVAGLIQSLTVLIYLIPILWFTFFGPNMNVNRGFLLRHSRITSETLDITTFWVAIAVPIMIIFILIHLVARWFEPPAPEAHDIEA</sequence>
<evidence type="ECO:0000256" key="2">
    <source>
        <dbReference type="ARBA" id="ARBA00022448"/>
    </source>
</evidence>
<proteinExistence type="inferred from homology"/>
<keyword evidence="7 9" id="KW-0472">Membrane</keyword>
<feature type="transmembrane region" description="Helical" evidence="9">
    <location>
        <begin position="85"/>
        <end position="108"/>
    </location>
</feature>
<comment type="subunit">
    <text evidence="9">The complex comprises the extracytoplasmic solute receptor protein and the two transmembrane proteins.</text>
</comment>
<name>A0ABY4AR40_9BURK</name>
<feature type="transmembrane region" description="Helical" evidence="9">
    <location>
        <begin position="15"/>
        <end position="36"/>
    </location>
</feature>
<evidence type="ECO:0000256" key="8">
    <source>
        <dbReference type="ARBA" id="ARBA00038436"/>
    </source>
</evidence>
<feature type="transmembrane region" description="Helical" evidence="9">
    <location>
        <begin position="48"/>
        <end position="65"/>
    </location>
</feature>
<evidence type="ECO:0000256" key="7">
    <source>
        <dbReference type="ARBA" id="ARBA00023136"/>
    </source>
</evidence>
<evidence type="ECO:0000256" key="1">
    <source>
        <dbReference type="ARBA" id="ARBA00004429"/>
    </source>
</evidence>
<comment type="function">
    <text evidence="9">Part of the tripartite ATP-independent periplasmic (TRAP) transport system.</text>
</comment>
<keyword evidence="5 9" id="KW-0812">Transmembrane</keyword>
<keyword evidence="6 9" id="KW-1133">Transmembrane helix</keyword>
<comment type="similarity">
    <text evidence="8 9">Belongs to the TRAP transporter small permease family.</text>
</comment>
<dbReference type="PANTHER" id="PTHR35011">
    <property type="entry name" value="2,3-DIKETO-L-GULONATE TRAP TRANSPORTER SMALL PERMEASE PROTEIN YIAM"/>
    <property type="match status" value="1"/>
</dbReference>
<dbReference type="InterPro" id="IPR055348">
    <property type="entry name" value="DctQ"/>
</dbReference>
<evidence type="ECO:0000256" key="9">
    <source>
        <dbReference type="RuleBase" id="RU369079"/>
    </source>
</evidence>
<evidence type="ECO:0000313" key="11">
    <source>
        <dbReference type="EMBL" id="UOD51520.1"/>
    </source>
</evidence>
<evidence type="ECO:0000313" key="12">
    <source>
        <dbReference type="Proteomes" id="UP000831607"/>
    </source>
</evidence>
<comment type="subcellular location">
    <subcellularLocation>
        <location evidence="1 9">Cell inner membrane</location>
        <topology evidence="1 9">Multi-pass membrane protein</topology>
    </subcellularLocation>
</comment>
<evidence type="ECO:0000259" key="10">
    <source>
        <dbReference type="Pfam" id="PF04290"/>
    </source>
</evidence>